<accession>A0A369JSN8</accession>
<dbReference type="Proteomes" id="UP000076154">
    <property type="component" value="Unassembled WGS sequence"/>
</dbReference>
<protein>
    <submittedName>
        <fullName evidence="1">Uncharacterized protein</fullName>
    </submittedName>
</protein>
<sequence length="146" mass="16561">MENLVPLSTTDARLLRVVTLGTGVKDNITSIQTILRNAQEVLNQAQDDLLIYDRLLDTDSFEELRGNLRHLWNLIQHDVDLAANQPNGLPISAHSYRLAKAEAKGLLASCKSLNTRIKDVCQRARIQEYDMEGNLKNHQMRRAEKV</sequence>
<keyword evidence="2" id="KW-1185">Reference proteome</keyword>
<name>A0A369JSN8_HYPMA</name>
<dbReference type="EMBL" id="LUEZ02000041">
    <property type="protein sequence ID" value="RDB24808.1"/>
    <property type="molecule type" value="Genomic_DNA"/>
</dbReference>
<gene>
    <name evidence="1" type="ORF">Hypma_007500</name>
</gene>
<evidence type="ECO:0000313" key="1">
    <source>
        <dbReference type="EMBL" id="RDB24808.1"/>
    </source>
</evidence>
<reference evidence="1" key="1">
    <citation type="submission" date="2018-04" db="EMBL/GenBank/DDBJ databases">
        <title>Whole genome sequencing of Hypsizygus marmoreus.</title>
        <authorList>
            <person name="Choi I.-G."/>
            <person name="Min B."/>
            <person name="Kim J.-G."/>
            <person name="Kim S."/>
            <person name="Oh Y.-L."/>
            <person name="Kong W.-S."/>
            <person name="Park H."/>
            <person name="Jeong J."/>
            <person name="Song E.-S."/>
        </authorList>
    </citation>
    <scope>NUCLEOTIDE SEQUENCE [LARGE SCALE GENOMIC DNA]</scope>
    <source>
        <strain evidence="1">51987-8</strain>
    </source>
</reference>
<dbReference type="InParanoid" id="A0A369JSN8"/>
<dbReference type="AlphaFoldDB" id="A0A369JSN8"/>
<proteinExistence type="predicted"/>
<organism evidence="1 2">
    <name type="scientific">Hypsizygus marmoreus</name>
    <name type="common">White beech mushroom</name>
    <name type="synonym">Agaricus marmoreus</name>
    <dbReference type="NCBI Taxonomy" id="39966"/>
    <lineage>
        <taxon>Eukaryota</taxon>
        <taxon>Fungi</taxon>
        <taxon>Dikarya</taxon>
        <taxon>Basidiomycota</taxon>
        <taxon>Agaricomycotina</taxon>
        <taxon>Agaricomycetes</taxon>
        <taxon>Agaricomycetidae</taxon>
        <taxon>Agaricales</taxon>
        <taxon>Tricholomatineae</taxon>
        <taxon>Lyophyllaceae</taxon>
        <taxon>Hypsizygus</taxon>
    </lineage>
</organism>
<evidence type="ECO:0000313" key="2">
    <source>
        <dbReference type="Proteomes" id="UP000076154"/>
    </source>
</evidence>
<comment type="caution">
    <text evidence="1">The sequence shown here is derived from an EMBL/GenBank/DDBJ whole genome shotgun (WGS) entry which is preliminary data.</text>
</comment>